<evidence type="ECO:0000313" key="4">
    <source>
        <dbReference type="EMBL" id="SCB19803.1"/>
    </source>
</evidence>
<dbReference type="CDD" id="cd04301">
    <property type="entry name" value="NAT_SF"/>
    <property type="match status" value="1"/>
</dbReference>
<organism evidence="4 5">
    <name type="scientific">Rhizobium multihospitium</name>
    <dbReference type="NCBI Taxonomy" id="410764"/>
    <lineage>
        <taxon>Bacteria</taxon>
        <taxon>Pseudomonadati</taxon>
        <taxon>Pseudomonadota</taxon>
        <taxon>Alphaproteobacteria</taxon>
        <taxon>Hyphomicrobiales</taxon>
        <taxon>Rhizobiaceae</taxon>
        <taxon>Rhizobium/Agrobacterium group</taxon>
        <taxon>Rhizobium</taxon>
    </lineage>
</organism>
<keyword evidence="2" id="KW-0012">Acyltransferase</keyword>
<dbReference type="InterPro" id="IPR050832">
    <property type="entry name" value="Bact_Acetyltransf"/>
</dbReference>
<keyword evidence="1" id="KW-0808">Transferase</keyword>
<dbReference type="AlphaFoldDB" id="A0A1C3UWA6"/>
<dbReference type="InterPro" id="IPR016181">
    <property type="entry name" value="Acyl_CoA_acyltransferase"/>
</dbReference>
<keyword evidence="5" id="KW-1185">Reference proteome</keyword>
<proteinExistence type="predicted"/>
<feature type="domain" description="N-acetyltransferase" evidence="3">
    <location>
        <begin position="3"/>
        <end position="150"/>
    </location>
</feature>
<sequence>MACEIRLASGADAEAISGVILTALHENNAQDYSPDIIARVAESFSPAGVRRLMSSRTVFVAIDDGSLVGTASLDRAVVRTVFVSPSAQGRGIGACLMAAIERAARAAGIATLSVPSSITAQGFYEKLGFNAVGESFHGDERTIVMERSLIP</sequence>
<reference evidence="5" key="1">
    <citation type="submission" date="2016-08" db="EMBL/GenBank/DDBJ databases">
        <authorList>
            <person name="Varghese N."/>
            <person name="Submissions Spin"/>
        </authorList>
    </citation>
    <scope>NUCLEOTIDE SEQUENCE [LARGE SCALE GENOMIC DNA]</scope>
    <source>
        <strain evidence="5">HAMBI 2975</strain>
    </source>
</reference>
<evidence type="ECO:0000256" key="2">
    <source>
        <dbReference type="ARBA" id="ARBA00023315"/>
    </source>
</evidence>
<dbReference type="GO" id="GO:0016747">
    <property type="term" value="F:acyltransferase activity, transferring groups other than amino-acyl groups"/>
    <property type="evidence" value="ECO:0007669"/>
    <property type="project" value="InterPro"/>
</dbReference>
<evidence type="ECO:0000259" key="3">
    <source>
        <dbReference type="PROSITE" id="PS51186"/>
    </source>
</evidence>
<protein>
    <submittedName>
        <fullName evidence="4">N-acetylglutamate synthase, GNAT family</fullName>
    </submittedName>
</protein>
<dbReference type="EMBL" id="FMAG01000002">
    <property type="protein sequence ID" value="SCB19803.1"/>
    <property type="molecule type" value="Genomic_DNA"/>
</dbReference>
<dbReference type="Proteomes" id="UP000199101">
    <property type="component" value="Unassembled WGS sequence"/>
</dbReference>
<dbReference type="Pfam" id="PF13673">
    <property type="entry name" value="Acetyltransf_10"/>
    <property type="match status" value="1"/>
</dbReference>
<accession>A0A1C3UWA6</accession>
<dbReference type="Gene3D" id="3.40.630.30">
    <property type="match status" value="1"/>
</dbReference>
<dbReference type="PANTHER" id="PTHR43877:SF1">
    <property type="entry name" value="ACETYLTRANSFERASE"/>
    <property type="match status" value="1"/>
</dbReference>
<evidence type="ECO:0000313" key="5">
    <source>
        <dbReference type="Proteomes" id="UP000199101"/>
    </source>
</evidence>
<evidence type="ECO:0000256" key="1">
    <source>
        <dbReference type="ARBA" id="ARBA00022679"/>
    </source>
</evidence>
<dbReference type="STRING" id="410764.GA0061103_2755"/>
<dbReference type="PROSITE" id="PS51186">
    <property type="entry name" value="GNAT"/>
    <property type="match status" value="1"/>
</dbReference>
<dbReference type="SUPFAM" id="SSF55729">
    <property type="entry name" value="Acyl-CoA N-acyltransferases (Nat)"/>
    <property type="match status" value="1"/>
</dbReference>
<dbReference type="PANTHER" id="PTHR43877">
    <property type="entry name" value="AMINOALKYLPHOSPHONATE N-ACETYLTRANSFERASE-RELATED-RELATED"/>
    <property type="match status" value="1"/>
</dbReference>
<gene>
    <name evidence="4" type="ORF">GA0061103_2755</name>
</gene>
<dbReference type="InterPro" id="IPR000182">
    <property type="entry name" value="GNAT_dom"/>
</dbReference>
<name>A0A1C3UWA6_9HYPH</name>
<dbReference type="OrthoDB" id="7356080at2"/>
<dbReference type="RefSeq" id="WP_092709618.1">
    <property type="nucleotide sequence ID" value="NZ_FMAG01000002.1"/>
</dbReference>